<dbReference type="EMBL" id="ADHJ01000022">
    <property type="protein sequence ID" value="EFU41250.1"/>
    <property type="molecule type" value="Genomic_DNA"/>
</dbReference>
<reference evidence="2 3" key="1">
    <citation type="journal article" date="2010" name="BMC Genomics">
        <title>Genome sequence of the pattern forming Paenibacillus vortex bacterium reveals potential for thriving in complex environments.</title>
        <authorList>
            <person name="Sirota-Madi A."/>
            <person name="Olender T."/>
            <person name="Helman Y."/>
            <person name="Ingham C."/>
            <person name="Brainis I."/>
            <person name="Roth D."/>
            <person name="Hagi E."/>
            <person name="Brodsky L."/>
            <person name="Leshkowitz D."/>
            <person name="Galatenko V."/>
            <person name="Nikolaev V."/>
            <person name="Mugasimangalam R.C."/>
            <person name="Bransburg-Zabary S."/>
            <person name="Gutnick D.L."/>
            <person name="Lancet D."/>
            <person name="Ben-Jacob E."/>
        </authorList>
    </citation>
    <scope>NUCLEOTIDE SEQUENCE [LARGE SCALE GENOMIC DNA]</scope>
    <source>
        <strain evidence="2 3">V453</strain>
    </source>
</reference>
<keyword evidence="3" id="KW-1185">Reference proteome</keyword>
<feature type="compositionally biased region" description="Basic and acidic residues" evidence="1">
    <location>
        <begin position="27"/>
        <end position="37"/>
    </location>
</feature>
<proteinExistence type="predicted"/>
<evidence type="ECO:0000256" key="1">
    <source>
        <dbReference type="SAM" id="MobiDB-lite"/>
    </source>
</evidence>
<dbReference type="AlphaFoldDB" id="A0A2R9SV60"/>
<protein>
    <submittedName>
        <fullName evidence="2">Uncharacterized protein</fullName>
    </submittedName>
</protein>
<organism evidence="2 3">
    <name type="scientific">Paenibacillus vortex V453</name>
    <dbReference type="NCBI Taxonomy" id="715225"/>
    <lineage>
        <taxon>Bacteria</taxon>
        <taxon>Bacillati</taxon>
        <taxon>Bacillota</taxon>
        <taxon>Bacilli</taxon>
        <taxon>Bacillales</taxon>
        <taxon>Paenibacillaceae</taxon>
        <taxon>Paenibacillus</taxon>
    </lineage>
</organism>
<evidence type="ECO:0000313" key="3">
    <source>
        <dbReference type="Proteomes" id="UP000003094"/>
    </source>
</evidence>
<evidence type="ECO:0000313" key="2">
    <source>
        <dbReference type="EMBL" id="EFU41250.1"/>
    </source>
</evidence>
<sequence length="37" mass="4036">MMQTLKGLIAGGPRGRYMAGKNGVETRSGHEGRYLLE</sequence>
<feature type="region of interest" description="Disordered" evidence="1">
    <location>
        <begin position="16"/>
        <end position="37"/>
    </location>
</feature>
<dbReference type="KEGG" id="pvo:PVOR_15124"/>
<comment type="caution">
    <text evidence="2">The sequence shown here is derived from an EMBL/GenBank/DDBJ whole genome shotgun (WGS) entry which is preliminary data.</text>
</comment>
<accession>A0A2R9SV60</accession>
<gene>
    <name evidence="2" type="ORF">PVOR_15124</name>
</gene>
<dbReference type="Proteomes" id="UP000003094">
    <property type="component" value="Unassembled WGS sequence"/>
</dbReference>
<name>A0A2R9SV60_9BACL</name>